<sequence length="113" mass="12926">MTIKLIKTSSQTMLGEFEVLESICAKLRGLIGTTTQHRGVILARCSSIHTYWMAYPLDVAFIDSRGVVIKSCRNLKPWHVRTARKAQWTIERPCSMTAWFKEGDRIMFEGCIC</sequence>
<dbReference type="AlphaFoldDB" id="F1T4I5"/>
<reference evidence="1 2" key="1">
    <citation type="submission" date="2011-02" db="EMBL/GenBank/DDBJ databases">
        <authorList>
            <person name="Muzny D."/>
            <person name="Qin X."/>
            <person name="Buhay C."/>
            <person name="Dugan-Rocha S."/>
            <person name="Ding Y."/>
            <person name="Chen G."/>
            <person name="Hawes A."/>
            <person name="Holder M."/>
            <person name="Jhangiani S."/>
            <person name="Johnson A."/>
            <person name="Khan Z."/>
            <person name="Li Z."/>
            <person name="Liu W."/>
            <person name="Liu X."/>
            <person name="Perez L."/>
            <person name="Shen H."/>
            <person name="Wang Q."/>
            <person name="Watt J."/>
            <person name="Xi L."/>
            <person name="Xin Y."/>
            <person name="Zhou J."/>
            <person name="Deng J."/>
            <person name="Jiang H."/>
            <person name="Liu Y."/>
            <person name="Qu J."/>
            <person name="Song X.-Z."/>
            <person name="Zhang L."/>
            <person name="Villasana D."/>
            <person name="Johnson A."/>
            <person name="Liu J."/>
            <person name="Liyanage D."/>
            <person name="Lorensuhewa L."/>
            <person name="Robinson T."/>
            <person name="Song A."/>
            <person name="Song B.-B."/>
            <person name="Dinh H."/>
            <person name="Thornton R."/>
            <person name="Coyle M."/>
            <person name="Francisco L."/>
            <person name="Jackson L."/>
            <person name="Javaid M."/>
            <person name="Korchina V."/>
            <person name="Kovar C."/>
            <person name="Mata R."/>
            <person name="Mathew T."/>
            <person name="Ngo R."/>
            <person name="Nguyen L."/>
            <person name="Nguyen N."/>
            <person name="Okwuonu G."/>
            <person name="Ongeri F."/>
            <person name="Pham C."/>
            <person name="Simmons D."/>
            <person name="Wilczek-Boney K."/>
            <person name="Hale W."/>
            <person name="Jakkamsetti A."/>
            <person name="Pham P."/>
            <person name="Ruth R."/>
            <person name="San Lucas F."/>
            <person name="Warren J."/>
            <person name="Zhang J."/>
            <person name="Zhao Z."/>
            <person name="Zhou C."/>
            <person name="Zhu D."/>
            <person name="Lee S."/>
            <person name="Bess C."/>
            <person name="Blankenburg K."/>
            <person name="Forbes L."/>
            <person name="Fu Q."/>
            <person name="Gubbala S."/>
            <person name="Hirani K."/>
            <person name="Jayaseelan J.C."/>
            <person name="Lara F."/>
            <person name="Munidasa M."/>
            <person name="Palculict T."/>
            <person name="Patil S."/>
            <person name="Pu L.-L."/>
            <person name="Saada N."/>
            <person name="Tang L."/>
            <person name="Weissenberger G."/>
            <person name="Zhu Y."/>
            <person name="Hemphill L."/>
            <person name="Shang Y."/>
            <person name="Youmans B."/>
            <person name="Ayvaz T."/>
            <person name="Ross M."/>
            <person name="Santibanez J."/>
            <person name="Aqrawi P."/>
            <person name="Gross S."/>
            <person name="Joshi V."/>
            <person name="Fowler G."/>
            <person name="Nazareth L."/>
            <person name="Reid J."/>
            <person name="Worley K."/>
            <person name="Petrosino J."/>
            <person name="Highlander S."/>
            <person name="Gibbs R."/>
        </authorList>
    </citation>
    <scope>NUCLEOTIDE SEQUENCE [LARGE SCALE GENOMIC DNA]</scope>
    <source>
        <strain evidence="1 2">DSM 15829</strain>
    </source>
</reference>
<dbReference type="OrthoDB" id="3177228at2"/>
<dbReference type="Proteomes" id="UP000005947">
    <property type="component" value="Unassembled WGS sequence"/>
</dbReference>
<dbReference type="eggNOG" id="COG1430">
    <property type="taxonomic scope" value="Bacteria"/>
</dbReference>
<name>F1T4I5_9ACTN</name>
<comment type="caution">
    <text evidence="1">The sequence shown here is derived from an EMBL/GenBank/DDBJ whole genome shotgun (WGS) entry which is preliminary data.</text>
</comment>
<evidence type="ECO:0000313" key="1">
    <source>
        <dbReference type="EMBL" id="EGF23629.1"/>
    </source>
</evidence>
<dbReference type="Pfam" id="PF02643">
    <property type="entry name" value="DUF192"/>
    <property type="match status" value="1"/>
</dbReference>
<dbReference type="InterPro" id="IPR038695">
    <property type="entry name" value="Saro_0823-like_sf"/>
</dbReference>
<dbReference type="Gene3D" id="2.60.120.1140">
    <property type="entry name" value="Protein of unknown function DUF192"/>
    <property type="match status" value="1"/>
</dbReference>
<dbReference type="EMBL" id="ACGK02000001">
    <property type="protein sequence ID" value="EGF23629.1"/>
    <property type="molecule type" value="Genomic_DNA"/>
</dbReference>
<dbReference type="GeneID" id="93210182"/>
<evidence type="ECO:0000313" key="2">
    <source>
        <dbReference type="Proteomes" id="UP000005947"/>
    </source>
</evidence>
<dbReference type="InterPro" id="IPR003795">
    <property type="entry name" value="DUF192"/>
</dbReference>
<keyword evidence="2" id="KW-1185">Reference proteome</keyword>
<proteinExistence type="predicted"/>
<organism evidence="1 2">
    <name type="scientific">Fannyhessea vaginae DSM 15829</name>
    <dbReference type="NCBI Taxonomy" id="525256"/>
    <lineage>
        <taxon>Bacteria</taxon>
        <taxon>Bacillati</taxon>
        <taxon>Actinomycetota</taxon>
        <taxon>Coriobacteriia</taxon>
        <taxon>Coriobacteriales</taxon>
        <taxon>Atopobiaceae</taxon>
        <taxon>Fannyhessea</taxon>
    </lineage>
</organism>
<dbReference type="RefSeq" id="WP_006302757.1">
    <property type="nucleotide sequence ID" value="NZ_ACGK02000001.1"/>
</dbReference>
<accession>F1T4I5</accession>
<gene>
    <name evidence="1" type="ORF">HMPREF0091_10576</name>
</gene>
<protein>
    <submittedName>
        <fullName evidence="1">Putative ACR, COG1430</fullName>
    </submittedName>
</protein>